<organism evidence="1 2">
    <name type="scientific">Entotheonella factor</name>
    <dbReference type="NCBI Taxonomy" id="1429438"/>
    <lineage>
        <taxon>Bacteria</taxon>
        <taxon>Pseudomonadati</taxon>
        <taxon>Nitrospinota/Tectimicrobiota group</taxon>
        <taxon>Candidatus Tectimicrobiota</taxon>
        <taxon>Candidatus Entotheonellia</taxon>
        <taxon>Candidatus Entotheonellales</taxon>
        <taxon>Candidatus Entotheonellaceae</taxon>
        <taxon>Candidatus Entotheonella</taxon>
    </lineage>
</organism>
<dbReference type="AlphaFoldDB" id="W4LZV8"/>
<name>W4LZV8_ENTF1</name>
<accession>W4LZV8</accession>
<dbReference type="EMBL" id="AZHW01000020">
    <property type="protein sequence ID" value="ETX03629.1"/>
    <property type="molecule type" value="Genomic_DNA"/>
</dbReference>
<dbReference type="HOGENOM" id="CLU_2583165_0_0_7"/>
<gene>
    <name evidence="1" type="ORF">ETSY1_46660</name>
</gene>
<keyword evidence="1" id="KW-0614">Plasmid</keyword>
<protein>
    <submittedName>
        <fullName evidence="1">Uncharacterized protein</fullName>
    </submittedName>
</protein>
<geneLocation type="plasmid" evidence="1">
    <name>pTSY</name>
</geneLocation>
<comment type="caution">
    <text evidence="1">The sequence shown here is derived from an EMBL/GenBank/DDBJ whole genome shotgun (WGS) entry which is preliminary data.</text>
</comment>
<evidence type="ECO:0000313" key="2">
    <source>
        <dbReference type="Proteomes" id="UP000019141"/>
    </source>
</evidence>
<sequence>MAIRVNWGHFGKSVRIELSRLALTSDMGRLVQDIRGHAIEELTEEEDRELERVYRAAMEILRTTPSCPVCGEYEFACLCD</sequence>
<keyword evidence="2" id="KW-1185">Reference proteome</keyword>
<reference evidence="1 2" key="1">
    <citation type="journal article" date="2014" name="Nature">
        <title>An environmental bacterial taxon with a large and distinct metabolic repertoire.</title>
        <authorList>
            <person name="Wilson M.C."/>
            <person name="Mori T."/>
            <person name="Ruckert C."/>
            <person name="Uria A.R."/>
            <person name="Helf M.J."/>
            <person name="Takada K."/>
            <person name="Gernert C."/>
            <person name="Steffens U.A."/>
            <person name="Heycke N."/>
            <person name="Schmitt S."/>
            <person name="Rinke C."/>
            <person name="Helfrich E.J."/>
            <person name="Brachmann A.O."/>
            <person name="Gurgui C."/>
            <person name="Wakimoto T."/>
            <person name="Kracht M."/>
            <person name="Crusemann M."/>
            <person name="Hentschel U."/>
            <person name="Abe I."/>
            <person name="Matsunaga S."/>
            <person name="Kalinowski J."/>
            <person name="Takeyama H."/>
            <person name="Piel J."/>
        </authorList>
    </citation>
    <scope>NUCLEOTIDE SEQUENCE [LARGE SCALE GENOMIC DNA]</scope>
    <source>
        <strain evidence="2">TSY1</strain>
        <plasmid evidence="1">pTSY</plasmid>
    </source>
</reference>
<proteinExistence type="predicted"/>
<evidence type="ECO:0000313" key="1">
    <source>
        <dbReference type="EMBL" id="ETX03629.1"/>
    </source>
</evidence>
<dbReference type="Proteomes" id="UP000019141">
    <property type="component" value="Unassembled WGS sequence"/>
</dbReference>